<evidence type="ECO:0000256" key="4">
    <source>
        <dbReference type="ARBA" id="ARBA00022927"/>
    </source>
</evidence>
<reference evidence="9 10" key="1">
    <citation type="submission" date="2015-02" db="EMBL/GenBank/DDBJ databases">
        <authorList>
            <person name="Chooi Y.-H."/>
        </authorList>
    </citation>
    <scope>NUCLEOTIDE SEQUENCE [LARGE SCALE GENOMIC DNA]</scope>
    <source>
        <strain evidence="9">E3</strain>
    </source>
</reference>
<dbReference type="GO" id="GO:0016020">
    <property type="term" value="C:membrane"/>
    <property type="evidence" value="ECO:0007669"/>
    <property type="project" value="UniProtKB-SubCell"/>
</dbReference>
<evidence type="ECO:0000313" key="9">
    <source>
        <dbReference type="EMBL" id="CEO99648.1"/>
    </source>
</evidence>
<evidence type="ECO:0000256" key="7">
    <source>
        <dbReference type="ARBA" id="ARBA00025800"/>
    </source>
</evidence>
<keyword evidence="6 8" id="KW-0472">Membrane</keyword>
<sequence length="161" mass="17619">MEGIRNALGRTGGADRARSSSIDLTEGCGSLSYKNRLVGFGVCFILGWFITFLSLLTMGSIVTSPARFATLYTLGNITAIASTFFIYGPVRQAKTMMKQSRWIATIIYVLFMVLTLFAAFKPDPKPGVIILAVIGQFLASLWYSLSFIPFARDGVKRVLGL</sequence>
<feature type="transmembrane region" description="Helical" evidence="8">
    <location>
        <begin position="37"/>
        <end position="62"/>
    </location>
</feature>
<dbReference type="OrthoDB" id="73614at2759"/>
<evidence type="ECO:0000256" key="8">
    <source>
        <dbReference type="RuleBase" id="RU363111"/>
    </source>
</evidence>
<keyword evidence="5 8" id="KW-1133">Transmembrane helix</keyword>
<dbReference type="Pfam" id="PF04178">
    <property type="entry name" value="Got1"/>
    <property type="match status" value="1"/>
</dbReference>
<dbReference type="Proteomes" id="UP000039324">
    <property type="component" value="Unassembled WGS sequence"/>
</dbReference>
<dbReference type="GO" id="GO:0015031">
    <property type="term" value="P:protein transport"/>
    <property type="evidence" value="ECO:0007669"/>
    <property type="project" value="UniProtKB-KW"/>
</dbReference>
<feature type="transmembrane region" description="Helical" evidence="8">
    <location>
        <begin position="68"/>
        <end position="90"/>
    </location>
</feature>
<evidence type="ECO:0000256" key="1">
    <source>
        <dbReference type="ARBA" id="ARBA00004141"/>
    </source>
</evidence>
<organism evidence="9 10">
    <name type="scientific">Plasmodiophora brassicae</name>
    <name type="common">Clubroot disease agent</name>
    <dbReference type="NCBI Taxonomy" id="37360"/>
    <lineage>
        <taxon>Eukaryota</taxon>
        <taxon>Sar</taxon>
        <taxon>Rhizaria</taxon>
        <taxon>Endomyxa</taxon>
        <taxon>Phytomyxea</taxon>
        <taxon>Plasmodiophorida</taxon>
        <taxon>Plasmodiophoridae</taxon>
        <taxon>Plasmodiophora</taxon>
    </lineage>
</organism>
<dbReference type="InterPro" id="IPR011691">
    <property type="entry name" value="Vesicle_transpt_SFT2"/>
</dbReference>
<keyword evidence="2 8" id="KW-0813">Transport</keyword>
<evidence type="ECO:0000256" key="6">
    <source>
        <dbReference type="ARBA" id="ARBA00023136"/>
    </source>
</evidence>
<dbReference type="PANTHER" id="PTHR23137:SF6">
    <property type="entry name" value="VESICLE TRANSPORT PROTEIN"/>
    <property type="match status" value="1"/>
</dbReference>
<comment type="subcellular location">
    <subcellularLocation>
        <location evidence="1 8">Membrane</location>
        <topology evidence="1 8">Multi-pass membrane protein</topology>
    </subcellularLocation>
</comment>
<feature type="transmembrane region" description="Helical" evidence="8">
    <location>
        <begin position="102"/>
        <end position="120"/>
    </location>
</feature>
<accession>A0A0G4IWG4</accession>
<dbReference type="PANTHER" id="PTHR23137">
    <property type="entry name" value="VESICLE TRANSPORT PROTEIN-RELATED"/>
    <property type="match status" value="1"/>
</dbReference>
<keyword evidence="3 8" id="KW-0812">Transmembrane</keyword>
<dbReference type="STRING" id="37360.A0A0G4IWG4"/>
<name>A0A0G4IWG4_PLABS</name>
<feature type="transmembrane region" description="Helical" evidence="8">
    <location>
        <begin position="126"/>
        <end position="148"/>
    </location>
</feature>
<dbReference type="OMA" id="ISCCDTE"/>
<comment type="function">
    <text evidence="8">May be involved in fusion of retrograde transport vesicles derived from an endocytic compartment with the Golgi complex.</text>
</comment>
<keyword evidence="4 8" id="KW-0653">Protein transport</keyword>
<evidence type="ECO:0000256" key="3">
    <source>
        <dbReference type="ARBA" id="ARBA00022692"/>
    </source>
</evidence>
<dbReference type="EMBL" id="CDSF01000092">
    <property type="protein sequence ID" value="CEO99648.1"/>
    <property type="molecule type" value="Genomic_DNA"/>
</dbReference>
<dbReference type="GO" id="GO:0012505">
    <property type="term" value="C:endomembrane system"/>
    <property type="evidence" value="ECO:0007669"/>
    <property type="project" value="UniProtKB-ARBA"/>
</dbReference>
<comment type="similarity">
    <text evidence="7 8">Belongs to the SFT2 family.</text>
</comment>
<gene>
    <name evidence="9" type="ORF">PBRA_007381</name>
</gene>
<dbReference type="AlphaFoldDB" id="A0A0G4IWG4"/>
<evidence type="ECO:0000256" key="5">
    <source>
        <dbReference type="ARBA" id="ARBA00022989"/>
    </source>
</evidence>
<protein>
    <recommendedName>
        <fullName evidence="8">Vesicle transport protein</fullName>
    </recommendedName>
</protein>
<evidence type="ECO:0000256" key="2">
    <source>
        <dbReference type="ARBA" id="ARBA00022448"/>
    </source>
</evidence>
<proteinExistence type="inferred from homology"/>
<dbReference type="GO" id="GO:0016192">
    <property type="term" value="P:vesicle-mediated transport"/>
    <property type="evidence" value="ECO:0007669"/>
    <property type="project" value="InterPro"/>
</dbReference>
<dbReference type="GO" id="GO:0005737">
    <property type="term" value="C:cytoplasm"/>
    <property type="evidence" value="ECO:0007669"/>
    <property type="project" value="UniProtKB-ARBA"/>
</dbReference>
<dbReference type="InterPro" id="IPR007305">
    <property type="entry name" value="Vesicle_transpt_Got1/SFT2"/>
</dbReference>
<evidence type="ECO:0000313" key="10">
    <source>
        <dbReference type="Proteomes" id="UP000039324"/>
    </source>
</evidence>
<keyword evidence="10" id="KW-1185">Reference proteome</keyword>